<dbReference type="KEGG" id="ahb:bsdtb5_15860"/>
<proteinExistence type="predicted"/>
<reference evidence="1 2" key="1">
    <citation type="submission" date="2020-11" db="EMBL/GenBank/DDBJ databases">
        <title>Draft genome sequencing of a Lachnospiraceae strain isolated from anoxic soil subjected to BSD treatment.</title>
        <authorList>
            <person name="Uek A."/>
            <person name="Tonouchi A."/>
        </authorList>
    </citation>
    <scope>NUCLEOTIDE SEQUENCE [LARGE SCALE GENOMIC DNA]</scope>
    <source>
        <strain evidence="1 2">TB5</strain>
    </source>
</reference>
<evidence type="ECO:0008006" key="3">
    <source>
        <dbReference type="Google" id="ProtNLM"/>
    </source>
</evidence>
<sequence length="174" mass="20167">MIDIYMDAFTPCLLDRETNEFVDTTYSIIDKSEIPCLTKKGFLMEWNSWFIKRKEIYQLNLKDDDNIQGLIALEKRSAEMAVHINLMESAPHNQGKNKKYLGVGGHLFAIAIEQSIQLGFDGFIYFEAKNMELIKHYHESFGAELIGIGHPYRMVLDEVKSKILLEKYTLLRRG</sequence>
<organism evidence="1 2">
    <name type="scientific">Anaeromicropila herbilytica</name>
    <dbReference type="NCBI Taxonomy" id="2785025"/>
    <lineage>
        <taxon>Bacteria</taxon>
        <taxon>Bacillati</taxon>
        <taxon>Bacillota</taxon>
        <taxon>Clostridia</taxon>
        <taxon>Lachnospirales</taxon>
        <taxon>Lachnospiraceae</taxon>
        <taxon>Anaeromicropila</taxon>
    </lineage>
</organism>
<dbReference type="AlphaFoldDB" id="A0A7R7ICW9"/>
<dbReference type="EMBL" id="AP024169">
    <property type="protein sequence ID" value="BCN30291.1"/>
    <property type="molecule type" value="Genomic_DNA"/>
</dbReference>
<name>A0A7R7ICW9_9FIRM</name>
<dbReference type="RefSeq" id="WP_271715524.1">
    <property type="nucleotide sequence ID" value="NZ_AP024169.1"/>
</dbReference>
<evidence type="ECO:0000313" key="2">
    <source>
        <dbReference type="Proteomes" id="UP000595897"/>
    </source>
</evidence>
<keyword evidence="2" id="KW-1185">Reference proteome</keyword>
<protein>
    <recommendedName>
        <fullName evidence="3">N-acetyltransferase domain-containing protein</fullName>
    </recommendedName>
</protein>
<evidence type="ECO:0000313" key="1">
    <source>
        <dbReference type="EMBL" id="BCN30291.1"/>
    </source>
</evidence>
<dbReference type="Proteomes" id="UP000595897">
    <property type="component" value="Chromosome"/>
</dbReference>
<gene>
    <name evidence="1" type="ORF">bsdtb5_15860</name>
</gene>
<accession>A0A7R7ICW9</accession>